<sequence length="338" mass="35670">MPTSALSVERVLTDARSAVVPALRAAVNGLSAPMRRLAEYHFGWSDQQGAHIEDTGKGARPTLTLLACEAVGGEFEQAVPAAVAIELVHNASLLHDDVLDRDRLRRHRPAIWAVAGVPEAILLGDALFFLGVRTLAEAPAPLASTGVKWLVTAAQRLVEGEHADLTLEERDDFSLAEVTAMAHAKSGVLLAEACAIGALAGGADADRIDHLRAYGAHLGQAGQLTDDLLGIWGDPAVTGKPRLADLQARKKSLPVAAALTADNAAARELADLYRGPSDPGQLQRVADLVEAAGGRAWAVEEARRHARTALEHLRAAVPASRAAEALTLLAHRVADRTR</sequence>
<keyword evidence="2" id="KW-0460">Magnesium</keyword>
<dbReference type="Pfam" id="PF00348">
    <property type="entry name" value="polyprenyl_synt"/>
    <property type="match status" value="1"/>
</dbReference>
<keyword evidence="1" id="KW-0479">Metal-binding</keyword>
<accession>A0A239ET32</accession>
<dbReference type="Gene3D" id="1.10.600.10">
    <property type="entry name" value="Farnesyl Diphosphate Synthase"/>
    <property type="match status" value="1"/>
</dbReference>
<dbReference type="InterPro" id="IPR008949">
    <property type="entry name" value="Isoprenoid_synthase_dom_sf"/>
</dbReference>
<dbReference type="PANTHER" id="PTHR12001">
    <property type="entry name" value="GERANYLGERANYL PYROPHOSPHATE SYNTHASE"/>
    <property type="match status" value="1"/>
</dbReference>
<dbReference type="InterPro" id="IPR033749">
    <property type="entry name" value="Polyprenyl_synt_CS"/>
</dbReference>
<dbReference type="AlphaFoldDB" id="A0A239ET32"/>
<protein>
    <submittedName>
        <fullName evidence="4">Geranylgeranyl diphosphate synthase, type I</fullName>
    </submittedName>
</protein>
<evidence type="ECO:0000313" key="5">
    <source>
        <dbReference type="Proteomes" id="UP000198282"/>
    </source>
</evidence>
<dbReference type="Proteomes" id="UP000198282">
    <property type="component" value="Unassembled WGS sequence"/>
</dbReference>
<organism evidence="4 5">
    <name type="scientific">Streptosporangium subroseum</name>
    <dbReference type="NCBI Taxonomy" id="106412"/>
    <lineage>
        <taxon>Bacteria</taxon>
        <taxon>Bacillati</taxon>
        <taxon>Actinomycetota</taxon>
        <taxon>Actinomycetes</taxon>
        <taxon>Streptosporangiales</taxon>
        <taxon>Streptosporangiaceae</taxon>
        <taxon>Streptosporangium</taxon>
    </lineage>
</organism>
<name>A0A239ET32_9ACTN</name>
<dbReference type="GO" id="GO:0004659">
    <property type="term" value="F:prenyltransferase activity"/>
    <property type="evidence" value="ECO:0007669"/>
    <property type="project" value="InterPro"/>
</dbReference>
<evidence type="ECO:0000256" key="1">
    <source>
        <dbReference type="ARBA" id="ARBA00022723"/>
    </source>
</evidence>
<keyword evidence="5" id="KW-1185">Reference proteome</keyword>
<gene>
    <name evidence="4" type="ORF">SAMN05216276_101038</name>
</gene>
<dbReference type="GO" id="GO:0046872">
    <property type="term" value="F:metal ion binding"/>
    <property type="evidence" value="ECO:0007669"/>
    <property type="project" value="UniProtKB-KW"/>
</dbReference>
<dbReference type="GO" id="GO:0008299">
    <property type="term" value="P:isoprenoid biosynthetic process"/>
    <property type="evidence" value="ECO:0007669"/>
    <property type="project" value="InterPro"/>
</dbReference>
<dbReference type="PANTHER" id="PTHR12001:SF86">
    <property type="entry name" value="GERANYLGERANYL DIPHOSPHATE SYNTHASE"/>
    <property type="match status" value="1"/>
</dbReference>
<dbReference type="RefSeq" id="WP_218825286.1">
    <property type="nucleotide sequence ID" value="NZ_FZOD01000010.1"/>
</dbReference>
<dbReference type="InterPro" id="IPR000092">
    <property type="entry name" value="Polyprenyl_synt"/>
</dbReference>
<evidence type="ECO:0000313" key="4">
    <source>
        <dbReference type="EMBL" id="SNS47428.1"/>
    </source>
</evidence>
<dbReference type="SFLD" id="SFLDS00005">
    <property type="entry name" value="Isoprenoid_Synthase_Type_I"/>
    <property type="match status" value="1"/>
</dbReference>
<dbReference type="PROSITE" id="PS00723">
    <property type="entry name" value="POLYPRENYL_SYNTHASE_1"/>
    <property type="match status" value="1"/>
</dbReference>
<comment type="similarity">
    <text evidence="3">Belongs to the FPP/GGPP synthase family.</text>
</comment>
<keyword evidence="3" id="KW-0808">Transferase</keyword>
<reference evidence="4 5" key="1">
    <citation type="submission" date="2017-06" db="EMBL/GenBank/DDBJ databases">
        <authorList>
            <person name="Kim H.J."/>
            <person name="Triplett B.A."/>
        </authorList>
    </citation>
    <scope>NUCLEOTIDE SEQUENCE [LARGE SCALE GENOMIC DNA]</scope>
    <source>
        <strain evidence="4 5">CGMCC 4.2132</strain>
    </source>
</reference>
<proteinExistence type="inferred from homology"/>
<evidence type="ECO:0000256" key="3">
    <source>
        <dbReference type="RuleBase" id="RU004466"/>
    </source>
</evidence>
<evidence type="ECO:0000256" key="2">
    <source>
        <dbReference type="ARBA" id="ARBA00022842"/>
    </source>
</evidence>
<dbReference type="EMBL" id="FZOD01000010">
    <property type="protein sequence ID" value="SNS47428.1"/>
    <property type="molecule type" value="Genomic_DNA"/>
</dbReference>
<dbReference type="SUPFAM" id="SSF48576">
    <property type="entry name" value="Terpenoid synthases"/>
    <property type="match status" value="1"/>
</dbReference>
<dbReference type="CDD" id="cd00685">
    <property type="entry name" value="Trans_IPPS_HT"/>
    <property type="match status" value="1"/>
</dbReference>